<dbReference type="InterPro" id="IPR038717">
    <property type="entry name" value="Tc1-like_DDE_dom"/>
</dbReference>
<organism evidence="2 3">
    <name type="scientific">Candidatus Syntropharchaeum butanivorans</name>
    <dbReference type="NCBI Taxonomy" id="1839936"/>
    <lineage>
        <taxon>Archaea</taxon>
        <taxon>Methanobacteriati</taxon>
        <taxon>Methanobacteriota</taxon>
        <taxon>Stenosarchaea group</taxon>
        <taxon>Methanomicrobia</taxon>
        <taxon>Methanosarcinales</taxon>
        <taxon>ANME-2 cluster</taxon>
        <taxon>Candidatus Syntropharchaeum</taxon>
    </lineage>
</organism>
<comment type="caution">
    <text evidence="2">The sequence shown here is derived from an EMBL/GenBank/DDBJ whole genome shotgun (WGS) entry which is preliminary data.</text>
</comment>
<reference evidence="2" key="1">
    <citation type="submission" date="2016-05" db="EMBL/GenBank/DDBJ databases">
        <title>Microbial consortia oxidize butane by reversing methanogenesis.</title>
        <authorList>
            <person name="Laso-Perez R."/>
            <person name="Richter M."/>
            <person name="Wegener G."/>
            <person name="Musat F."/>
        </authorList>
    </citation>
    <scope>NUCLEOTIDE SEQUENCE [LARGE SCALE GENOMIC DNA]</scope>
    <source>
        <strain evidence="2">BOX1</strain>
    </source>
</reference>
<dbReference type="STRING" id="1839936.SBU_001507"/>
<keyword evidence="3" id="KW-1185">Reference proteome</keyword>
<sequence>MLYIHCFDLRGWRYIEVRERRTKEDYAEFMKNVADRYPEAEIIRVLQDNLNTHTYCSFYERFEPEEAKKLCEKFEFHYTPKKASWLNMAEIEFSALSKQCLDQR</sequence>
<evidence type="ECO:0000313" key="3">
    <source>
        <dbReference type="Proteomes" id="UP000185779"/>
    </source>
</evidence>
<gene>
    <name evidence="2" type="ORF">SBU_001507</name>
</gene>
<dbReference type="Pfam" id="PF13358">
    <property type="entry name" value="DDE_3"/>
    <property type="match status" value="1"/>
</dbReference>
<accession>A0A1F2P2V7</accession>
<dbReference type="Proteomes" id="UP000185779">
    <property type="component" value="Unassembled WGS sequence"/>
</dbReference>
<protein>
    <submittedName>
        <fullName evidence="2">Transposase</fullName>
    </submittedName>
</protein>
<name>A0A1F2P2V7_9EURY</name>
<evidence type="ECO:0000313" key="2">
    <source>
        <dbReference type="EMBL" id="OFV65579.1"/>
    </source>
</evidence>
<proteinExistence type="predicted"/>
<dbReference type="AlphaFoldDB" id="A0A1F2P2V7"/>
<feature type="domain" description="Tc1-like transposase DDE" evidence="1">
    <location>
        <begin position="12"/>
        <end position="103"/>
    </location>
</feature>
<evidence type="ECO:0000259" key="1">
    <source>
        <dbReference type="Pfam" id="PF13358"/>
    </source>
</evidence>
<dbReference type="EMBL" id="LYOR01000010">
    <property type="protein sequence ID" value="OFV65579.1"/>
    <property type="molecule type" value="Genomic_DNA"/>
</dbReference>